<evidence type="ECO:0000256" key="1">
    <source>
        <dbReference type="ARBA" id="ARBA00001970"/>
    </source>
</evidence>
<keyword evidence="2" id="KW-0575">Peroxidase</keyword>
<dbReference type="PANTHER" id="PTHR30521">
    <property type="entry name" value="DEFERROCHELATASE/PEROXIDASE"/>
    <property type="match status" value="1"/>
</dbReference>
<name>U3GVV7_9CORY</name>
<dbReference type="InterPro" id="IPR011008">
    <property type="entry name" value="Dimeric_a/b-barrel"/>
</dbReference>
<dbReference type="GO" id="GO:0020037">
    <property type="term" value="F:heme binding"/>
    <property type="evidence" value="ECO:0007669"/>
    <property type="project" value="InterPro"/>
</dbReference>
<evidence type="ECO:0008006" key="11">
    <source>
        <dbReference type="Google" id="ProtNLM"/>
    </source>
</evidence>
<keyword evidence="5" id="KW-0408">Iron</keyword>
<comment type="similarity">
    <text evidence="6">Belongs to the DyP-type peroxidase family.</text>
</comment>
<dbReference type="PATRIC" id="fig|1348662.3.peg.444"/>
<dbReference type="EMBL" id="CP006365">
    <property type="protein sequence ID" value="AGU14613.1"/>
    <property type="molecule type" value="Genomic_DNA"/>
</dbReference>
<dbReference type="GO" id="GO:0046872">
    <property type="term" value="F:metal ion binding"/>
    <property type="evidence" value="ECO:0007669"/>
    <property type="project" value="UniProtKB-KW"/>
</dbReference>
<evidence type="ECO:0000256" key="6">
    <source>
        <dbReference type="ARBA" id="ARBA00025737"/>
    </source>
</evidence>
<reference evidence="9 10" key="1">
    <citation type="journal article" date="2013" name="Genome Announc.">
        <title>Whole-Genome Sequence of the Clinical Strain Corynebacterium argentoratense DSM 44202, Isolated from a Human Throat Specimen.</title>
        <authorList>
            <person name="Bomholt C."/>
            <person name="Glaub A."/>
            <person name="Gravermann K."/>
            <person name="Albersmeier A."/>
            <person name="Brinkrolf K."/>
            <person name="Ruckert C."/>
            <person name="Tauch A."/>
        </authorList>
    </citation>
    <scope>NUCLEOTIDE SEQUENCE [LARGE SCALE GENOMIC DNA]</scope>
    <source>
        <strain evidence="9">DSM 44202</strain>
    </source>
</reference>
<dbReference type="PANTHER" id="PTHR30521:SF0">
    <property type="entry name" value="DYP-TYPE PEROXIDASE FAMILY PROTEIN"/>
    <property type="match status" value="1"/>
</dbReference>
<dbReference type="KEGG" id="caz:CARG_02240"/>
<comment type="cofactor">
    <cofactor evidence="1">
        <name>heme b</name>
        <dbReference type="ChEBI" id="CHEBI:60344"/>
    </cofactor>
</comment>
<feature type="domain" description="Dyp-type peroxidase N-terminal" evidence="7">
    <location>
        <begin position="74"/>
        <end position="155"/>
    </location>
</feature>
<sequence>MHKPHPTAVEMETMSTDNTNALQIHTHQAGITALGTTDHAFIELNLVDNSAEAARTAVTALADAINLPTTVGANVVVGVRPSLWAQVANPNDVPEGVHDFNAPIRGEDGYQMPATQKDAWIWVASASRSQTFNVAQHITKQLADNWKLSSETTGWVYEFNRDLTGFEDGTENPGALEAPGIVAIPNGQPGAGSSVLLYQLWNHRANNWYGLSTEDQEDIIGRTKADSVELDDETKPDSSHVARTVVEVDGEELDVYRRNCAYGDVRRHGTAFVGFSFDQWRLEEMLRQMAGVNGPRDMLTRFTDAISGAWYVCPSTQALASMLPEDEEED</sequence>
<dbReference type="InterPro" id="IPR048328">
    <property type="entry name" value="Dyp_perox_C"/>
</dbReference>
<dbReference type="Pfam" id="PF20628">
    <property type="entry name" value="Dyp_perox_C"/>
    <property type="match status" value="1"/>
</dbReference>
<dbReference type="AlphaFoldDB" id="U3GVV7"/>
<dbReference type="NCBIfam" id="TIGR01413">
    <property type="entry name" value="Dyp_perox_fam"/>
    <property type="match status" value="1"/>
</dbReference>
<evidence type="ECO:0000256" key="2">
    <source>
        <dbReference type="ARBA" id="ARBA00022559"/>
    </source>
</evidence>
<organism evidence="9 10">
    <name type="scientific">Corynebacterium argentoratense DSM 44202</name>
    <dbReference type="NCBI Taxonomy" id="1348662"/>
    <lineage>
        <taxon>Bacteria</taxon>
        <taxon>Bacillati</taxon>
        <taxon>Actinomycetota</taxon>
        <taxon>Actinomycetes</taxon>
        <taxon>Mycobacteriales</taxon>
        <taxon>Corynebacteriaceae</taxon>
        <taxon>Corynebacterium</taxon>
    </lineage>
</organism>
<dbReference type="InterPro" id="IPR048327">
    <property type="entry name" value="Dyp_perox_N"/>
</dbReference>
<dbReference type="Pfam" id="PF04261">
    <property type="entry name" value="Dyp_perox_N"/>
    <property type="match status" value="1"/>
</dbReference>
<keyword evidence="4" id="KW-0560">Oxidoreductase</keyword>
<dbReference type="HOGENOM" id="CLU_044178_2_0_11"/>
<evidence type="ECO:0000256" key="5">
    <source>
        <dbReference type="ARBA" id="ARBA00023004"/>
    </source>
</evidence>
<feature type="domain" description="Dyp-type peroxidase C-terminal" evidence="8">
    <location>
        <begin position="160"/>
        <end position="317"/>
    </location>
</feature>
<proteinExistence type="inferred from homology"/>
<dbReference type="SUPFAM" id="SSF54909">
    <property type="entry name" value="Dimeric alpha+beta barrel"/>
    <property type="match status" value="1"/>
</dbReference>
<evidence type="ECO:0000256" key="4">
    <source>
        <dbReference type="ARBA" id="ARBA00023002"/>
    </source>
</evidence>
<evidence type="ECO:0000259" key="7">
    <source>
        <dbReference type="Pfam" id="PF04261"/>
    </source>
</evidence>
<evidence type="ECO:0000256" key="3">
    <source>
        <dbReference type="ARBA" id="ARBA00022723"/>
    </source>
</evidence>
<dbReference type="GO" id="GO:0005829">
    <property type="term" value="C:cytosol"/>
    <property type="evidence" value="ECO:0007669"/>
    <property type="project" value="TreeGrafter"/>
</dbReference>
<keyword evidence="3" id="KW-0479">Metal-binding</keyword>
<evidence type="ECO:0000313" key="9">
    <source>
        <dbReference type="EMBL" id="AGU14613.1"/>
    </source>
</evidence>
<dbReference type="eggNOG" id="COG2837">
    <property type="taxonomic scope" value="Bacteria"/>
</dbReference>
<dbReference type="PROSITE" id="PS51404">
    <property type="entry name" value="DYP_PEROXIDASE"/>
    <property type="match status" value="1"/>
</dbReference>
<evidence type="ECO:0000313" key="10">
    <source>
        <dbReference type="Proteomes" id="UP000016943"/>
    </source>
</evidence>
<dbReference type="STRING" id="1348662.CARG_02240"/>
<evidence type="ECO:0000259" key="8">
    <source>
        <dbReference type="Pfam" id="PF20628"/>
    </source>
</evidence>
<protein>
    <recommendedName>
        <fullName evidence="11">Peroxidase</fullName>
    </recommendedName>
</protein>
<dbReference type="GO" id="GO:0004601">
    <property type="term" value="F:peroxidase activity"/>
    <property type="evidence" value="ECO:0007669"/>
    <property type="project" value="UniProtKB-KW"/>
</dbReference>
<gene>
    <name evidence="9" type="ORF">CARG_02240</name>
</gene>
<keyword evidence="10" id="KW-1185">Reference proteome</keyword>
<dbReference type="Proteomes" id="UP000016943">
    <property type="component" value="Chromosome"/>
</dbReference>
<dbReference type="InterPro" id="IPR006314">
    <property type="entry name" value="Dyp_peroxidase"/>
</dbReference>
<accession>U3GVV7</accession>